<dbReference type="CDD" id="cd02440">
    <property type="entry name" value="AdoMet_MTases"/>
    <property type="match status" value="1"/>
</dbReference>
<keyword evidence="1" id="KW-0489">Methyltransferase</keyword>
<dbReference type="EC" id="2.1.1.144" evidence="1"/>
<evidence type="ECO:0000313" key="2">
    <source>
        <dbReference type="Proteomes" id="UP000789423"/>
    </source>
</evidence>
<protein>
    <submittedName>
        <fullName evidence="1">Trans-aconitate 2-methyltransferase</fullName>
        <ecNumber evidence="1">2.1.1.144</ecNumber>
    </submittedName>
</protein>
<dbReference type="PANTHER" id="PTHR43861">
    <property type="entry name" value="TRANS-ACONITATE 2-METHYLTRANSFERASE-RELATED"/>
    <property type="match status" value="1"/>
</dbReference>
<dbReference type="Proteomes" id="UP000789423">
    <property type="component" value="Unassembled WGS sequence"/>
</dbReference>
<dbReference type="GO" id="GO:0032259">
    <property type="term" value="P:methylation"/>
    <property type="evidence" value="ECO:0007669"/>
    <property type="project" value="UniProtKB-KW"/>
</dbReference>
<dbReference type="PANTHER" id="PTHR43861:SF1">
    <property type="entry name" value="TRANS-ACONITATE 2-METHYLTRANSFERASE"/>
    <property type="match status" value="1"/>
</dbReference>
<organism evidence="1 2">
    <name type="scientific">Bacillus rhizoplanae</name>
    <dbReference type="NCBI Taxonomy" id="2880966"/>
    <lineage>
        <taxon>Bacteria</taxon>
        <taxon>Bacillati</taxon>
        <taxon>Bacillota</taxon>
        <taxon>Bacilli</taxon>
        <taxon>Bacillales</taxon>
        <taxon>Bacillaceae</taxon>
        <taxon>Bacillus</taxon>
    </lineage>
</organism>
<dbReference type="Pfam" id="PF13489">
    <property type="entry name" value="Methyltransf_23"/>
    <property type="match status" value="1"/>
</dbReference>
<name>A0ABN8A1U1_9BACI</name>
<keyword evidence="1" id="KW-0808">Transferase</keyword>
<proteinExistence type="predicted"/>
<reference evidence="1 2" key="1">
    <citation type="submission" date="2021-10" db="EMBL/GenBank/DDBJ databases">
        <authorList>
            <person name="Criscuolo A."/>
        </authorList>
    </citation>
    <scope>NUCLEOTIDE SEQUENCE [LARGE SCALE GENOMIC DNA]</scope>
    <source>
        <strain evidence="2">CIP 111899</strain>
    </source>
</reference>
<dbReference type="EMBL" id="CAKJTI010000009">
    <property type="protein sequence ID" value="CAG9613051.1"/>
    <property type="molecule type" value="Genomic_DNA"/>
</dbReference>
<accession>A0ABN8A1U1</accession>
<sequence>MSYTESDVYNENLFFEQYMKRRYRTDNPNDTIEKPVLLQLLGHMKDKNILDLGCGDAQFGVELLQKGCQSYTGIEDSHRMYEEAQKQLKNTNGIVHHLNLKDYTYSNSTFDIVTSRLVLHYIEHIDDTFRQIFQTLKTGGTFAFSVQHPVITSAFESLQASGKRTSWLVDDYFKTGRRVEPWINEQVVKYHRTIEQYFLSLQKAGFTINSLREATPEPQHFQSEEEYERRLRIPLFLLFSCTK</sequence>
<dbReference type="Gene3D" id="3.40.50.150">
    <property type="entry name" value="Vaccinia Virus protein VP39"/>
    <property type="match status" value="1"/>
</dbReference>
<dbReference type="RefSeq" id="WP_230575155.1">
    <property type="nucleotide sequence ID" value="NZ_CAKJTI010000009.1"/>
</dbReference>
<dbReference type="InterPro" id="IPR029063">
    <property type="entry name" value="SAM-dependent_MTases_sf"/>
</dbReference>
<dbReference type="GO" id="GO:0030798">
    <property type="term" value="F:trans-aconitate 2-methyltransferase activity"/>
    <property type="evidence" value="ECO:0007669"/>
    <property type="project" value="UniProtKB-EC"/>
</dbReference>
<keyword evidence="2" id="KW-1185">Reference proteome</keyword>
<dbReference type="SUPFAM" id="SSF53335">
    <property type="entry name" value="S-adenosyl-L-methionine-dependent methyltransferases"/>
    <property type="match status" value="1"/>
</dbReference>
<evidence type="ECO:0000313" key="1">
    <source>
        <dbReference type="EMBL" id="CAG9613051.1"/>
    </source>
</evidence>
<gene>
    <name evidence="1" type="primary">tam</name>
    <name evidence="1" type="ORF">BACCIP111899_02246</name>
</gene>
<comment type="caution">
    <text evidence="1">The sequence shown here is derived from an EMBL/GenBank/DDBJ whole genome shotgun (WGS) entry which is preliminary data.</text>
</comment>